<name>A0A7S2KUX3_9STRA</name>
<protein>
    <submittedName>
        <fullName evidence="2">Uncharacterized protein</fullName>
    </submittedName>
</protein>
<reference evidence="2" key="1">
    <citation type="submission" date="2021-01" db="EMBL/GenBank/DDBJ databases">
        <authorList>
            <person name="Corre E."/>
            <person name="Pelletier E."/>
            <person name="Niang G."/>
            <person name="Scheremetjew M."/>
            <person name="Finn R."/>
            <person name="Kale V."/>
            <person name="Holt S."/>
            <person name="Cochrane G."/>
            <person name="Meng A."/>
            <person name="Brown T."/>
            <person name="Cohen L."/>
        </authorList>
    </citation>
    <scope>NUCLEOTIDE SEQUENCE</scope>
    <source>
        <strain evidence="2">SM1012Den-03</strain>
    </source>
</reference>
<evidence type="ECO:0000256" key="1">
    <source>
        <dbReference type="SAM" id="MobiDB-lite"/>
    </source>
</evidence>
<proteinExistence type="predicted"/>
<organism evidence="2">
    <name type="scientific">Skeletonema marinoi</name>
    <dbReference type="NCBI Taxonomy" id="267567"/>
    <lineage>
        <taxon>Eukaryota</taxon>
        <taxon>Sar</taxon>
        <taxon>Stramenopiles</taxon>
        <taxon>Ochrophyta</taxon>
        <taxon>Bacillariophyta</taxon>
        <taxon>Coscinodiscophyceae</taxon>
        <taxon>Thalassiosirophycidae</taxon>
        <taxon>Thalassiosirales</taxon>
        <taxon>Skeletonemataceae</taxon>
        <taxon>Skeletonema</taxon>
        <taxon>Skeletonema marinoi-dohrnii complex</taxon>
    </lineage>
</organism>
<feature type="compositionally biased region" description="Basic and acidic residues" evidence="1">
    <location>
        <begin position="15"/>
        <end position="33"/>
    </location>
</feature>
<feature type="compositionally biased region" description="Basic and acidic residues" evidence="1">
    <location>
        <begin position="186"/>
        <end position="229"/>
    </location>
</feature>
<feature type="compositionally biased region" description="Acidic residues" evidence="1">
    <location>
        <begin position="380"/>
        <end position="413"/>
    </location>
</feature>
<feature type="compositionally biased region" description="Low complexity" evidence="1">
    <location>
        <begin position="142"/>
        <end position="157"/>
    </location>
</feature>
<dbReference type="AlphaFoldDB" id="A0A7S2KUX3"/>
<feature type="region of interest" description="Disordered" evidence="1">
    <location>
        <begin position="263"/>
        <end position="417"/>
    </location>
</feature>
<evidence type="ECO:0000313" key="2">
    <source>
        <dbReference type="EMBL" id="CAD9586516.1"/>
    </source>
</evidence>
<dbReference type="EMBL" id="HBGZ01007529">
    <property type="protein sequence ID" value="CAD9586516.1"/>
    <property type="molecule type" value="Transcribed_RNA"/>
</dbReference>
<feature type="compositionally biased region" description="Acidic residues" evidence="1">
    <location>
        <begin position="52"/>
        <end position="61"/>
    </location>
</feature>
<sequence>MAAATTMEANEDDEIVRQSDAEVEADDAKKYEAEADANTMNDDSYESGSGSESEEEEEDFEDAHSENNEDDEAMPDGDSNADLHALLAFSKSRLEKKTQPEPTPVEEEEDDKNDGSDDDEQSIHEEAEEEGIPFESAHSEESPSTATESETIPAESALAEEELPSTNEESPDLNKGVSEDSQDLLEIAKKKLAEAEAKASADDEADPAHLLKLAEKKVKEAEEKAKMDEEATGNVLKPAVSTTRRSDANSELWALLNYSKMRIETGSTPQLGKKGTTTPTQRDDVSVNSKLSKSSKRSLNSKKSIASKISTSSGPKAATVTVEGLPPRSPEADAPVSNVANNDADAPVPNVTSGDASVDGSVSMANSVEEDEESRSSRSDDEDDSSDEEDEEEEGEEDELPSFLKDDEDDVDPEEARKLYEEAKFKAASILSVSEEKLTDVQMLQAIAIAEEAARTGEEKFSTKRSLFKLSEAKLEDLKSFLDFGENKEKAASSPSNTSAEKEPVGWGIGRGRFVKKVGSLFSDFKEKCEELDERKKSERVGKPSNSEILDAAMIDIKKQIDEFESIVRKKAGS</sequence>
<accession>A0A7S2KUX3</accession>
<feature type="compositionally biased region" description="Low complexity" evidence="1">
    <location>
        <begin position="301"/>
        <end position="313"/>
    </location>
</feature>
<feature type="compositionally biased region" description="Polar residues" evidence="1">
    <location>
        <begin position="265"/>
        <end position="280"/>
    </location>
</feature>
<gene>
    <name evidence="2" type="ORF">SMAR0320_LOCUS5367</name>
</gene>
<feature type="compositionally biased region" description="Acidic residues" evidence="1">
    <location>
        <begin position="104"/>
        <end position="132"/>
    </location>
</feature>
<feature type="region of interest" description="Disordered" evidence="1">
    <location>
        <begin position="1"/>
        <end position="247"/>
    </location>
</feature>